<evidence type="ECO:0000256" key="4">
    <source>
        <dbReference type="SAM" id="MobiDB-lite"/>
    </source>
</evidence>
<dbReference type="SMART" id="SM00354">
    <property type="entry name" value="HTH_LACI"/>
    <property type="match status" value="1"/>
</dbReference>
<protein>
    <submittedName>
        <fullName evidence="6">LacI family transcriptional regulator</fullName>
    </submittedName>
</protein>
<dbReference type="PANTHER" id="PTHR30146:SF109">
    <property type="entry name" value="HTH-TYPE TRANSCRIPTIONAL REGULATOR GALS"/>
    <property type="match status" value="1"/>
</dbReference>
<dbReference type="Proteomes" id="UP000831467">
    <property type="component" value="Chromosome"/>
</dbReference>
<keyword evidence="7" id="KW-1185">Reference proteome</keyword>
<accession>A0ABY4IEA0</accession>
<dbReference type="SUPFAM" id="SSF53822">
    <property type="entry name" value="Periplasmic binding protein-like I"/>
    <property type="match status" value="1"/>
</dbReference>
<evidence type="ECO:0000256" key="1">
    <source>
        <dbReference type="ARBA" id="ARBA00023015"/>
    </source>
</evidence>
<evidence type="ECO:0000256" key="2">
    <source>
        <dbReference type="ARBA" id="ARBA00023125"/>
    </source>
</evidence>
<dbReference type="EMBL" id="CP078076">
    <property type="protein sequence ID" value="UPL11100.1"/>
    <property type="molecule type" value="Genomic_DNA"/>
</dbReference>
<organism evidence="6 7">
    <name type="scientific">Microbacterium sufflavum</name>
    <dbReference type="NCBI Taxonomy" id="2851649"/>
    <lineage>
        <taxon>Bacteria</taxon>
        <taxon>Bacillati</taxon>
        <taxon>Actinomycetota</taxon>
        <taxon>Actinomycetes</taxon>
        <taxon>Micrococcales</taxon>
        <taxon>Microbacteriaceae</taxon>
        <taxon>Microbacterium</taxon>
    </lineage>
</organism>
<feature type="domain" description="HTH lacI-type" evidence="5">
    <location>
        <begin position="24"/>
        <end position="78"/>
    </location>
</feature>
<gene>
    <name evidence="6" type="ORF">KV394_08245</name>
</gene>
<dbReference type="InterPro" id="IPR010982">
    <property type="entry name" value="Lambda_DNA-bd_dom_sf"/>
</dbReference>
<feature type="region of interest" description="Disordered" evidence="4">
    <location>
        <begin position="1"/>
        <end position="21"/>
    </location>
</feature>
<evidence type="ECO:0000256" key="3">
    <source>
        <dbReference type="ARBA" id="ARBA00023163"/>
    </source>
</evidence>
<keyword evidence="1" id="KW-0805">Transcription regulation</keyword>
<keyword evidence="2" id="KW-0238">DNA-binding</keyword>
<dbReference type="Pfam" id="PF13377">
    <property type="entry name" value="Peripla_BP_3"/>
    <property type="match status" value="1"/>
</dbReference>
<evidence type="ECO:0000313" key="6">
    <source>
        <dbReference type="EMBL" id="UPL11100.1"/>
    </source>
</evidence>
<dbReference type="PROSITE" id="PS00356">
    <property type="entry name" value="HTH_LACI_1"/>
    <property type="match status" value="1"/>
</dbReference>
<dbReference type="CDD" id="cd01392">
    <property type="entry name" value="HTH_LacI"/>
    <property type="match status" value="1"/>
</dbReference>
<reference evidence="6 7" key="1">
    <citation type="submission" date="2021-06" db="EMBL/GenBank/DDBJ databases">
        <title>Genome-based taxonomic framework of Microbacterium strains isolated from marine environment, the description of four new species and reclassification of four preexisting species.</title>
        <authorList>
            <person name="Lee S.D."/>
            <person name="Kim S.-M."/>
            <person name="Byeon Y.-S."/>
            <person name="Yang H.L."/>
            <person name="Kim I.S."/>
        </authorList>
    </citation>
    <scope>NUCLEOTIDE SEQUENCE [LARGE SCALE GENOMIC DNA]</scope>
    <source>
        <strain evidence="6 7">SSW1-51</strain>
    </source>
</reference>
<dbReference type="PROSITE" id="PS50932">
    <property type="entry name" value="HTH_LACI_2"/>
    <property type="match status" value="1"/>
</dbReference>
<proteinExistence type="predicted"/>
<dbReference type="Gene3D" id="1.10.260.40">
    <property type="entry name" value="lambda repressor-like DNA-binding domains"/>
    <property type="match status" value="1"/>
</dbReference>
<dbReference type="CDD" id="cd06267">
    <property type="entry name" value="PBP1_LacI_sugar_binding-like"/>
    <property type="match status" value="1"/>
</dbReference>
<keyword evidence="3" id="KW-0804">Transcription</keyword>
<dbReference type="InterPro" id="IPR000843">
    <property type="entry name" value="HTH_LacI"/>
</dbReference>
<dbReference type="InterPro" id="IPR046335">
    <property type="entry name" value="LacI/GalR-like_sensor"/>
</dbReference>
<dbReference type="Gene3D" id="3.40.50.2300">
    <property type="match status" value="2"/>
</dbReference>
<dbReference type="InterPro" id="IPR028082">
    <property type="entry name" value="Peripla_BP_I"/>
</dbReference>
<feature type="compositionally biased region" description="Basic and acidic residues" evidence="4">
    <location>
        <begin position="1"/>
        <end position="10"/>
    </location>
</feature>
<evidence type="ECO:0000259" key="5">
    <source>
        <dbReference type="PROSITE" id="PS50932"/>
    </source>
</evidence>
<name>A0ABY4IEA0_9MICO</name>
<sequence length="360" mass="39200">MAMEHERDESSATVGTQRDGRRRARITDVAQLAGVSIKTVSRVVNGESGVLPETRERVAAAVLELGFVPDRRARSLKRGDTDTIGILIDAISDPFFAAFVSAVEELAVAEGLNVLFASTVHDAAQEREQLERLTGDRLRGLIISPFAIESAELAALRQRFPVICVDRSREGIDSIVVDDYGATLEAVRGFLSRGHRRIGFIGEEIPYPTVFERLSAYRDAHAEAGVEVDESLIIAQGRHREERSISELLARPDAPTALFCATSPAAIATIHVLSADRVPMPALISFGDFQFADVFTPGITCVDQDPRLIGEATFRRLMQLGADPQAEPEHIVVPTRLIARGSGEMAPERDASARPIGDLR</sequence>
<dbReference type="SUPFAM" id="SSF47413">
    <property type="entry name" value="lambda repressor-like DNA-binding domains"/>
    <property type="match status" value="1"/>
</dbReference>
<dbReference type="PANTHER" id="PTHR30146">
    <property type="entry name" value="LACI-RELATED TRANSCRIPTIONAL REPRESSOR"/>
    <property type="match status" value="1"/>
</dbReference>
<evidence type="ECO:0000313" key="7">
    <source>
        <dbReference type="Proteomes" id="UP000831467"/>
    </source>
</evidence>
<dbReference type="Pfam" id="PF00356">
    <property type="entry name" value="LacI"/>
    <property type="match status" value="1"/>
</dbReference>